<dbReference type="OrthoDB" id="119801at2"/>
<keyword evidence="1" id="KW-0812">Transmembrane</keyword>
<sequence length="213" mass="22847">MRLPSGITVPGVNLNDVQRERMRKIATPVNAHLVVAGVLMLLCLYLGVRLYMVSGNTGTQGDQAIVVEQSRVAAANLAAEKLRGVDSKLQASDTEAQKFYTDRLPYAYSDVAAAIGTLAKDSNVRWSRASYVQTAPTNGVTELRIDGAVTGDYVSVAHFINAMERSKSFFLIENLALTGAQGGLVNLQLRIGTYIREPMPAYATAQTAAGAQP</sequence>
<protein>
    <submittedName>
        <fullName evidence="2">Uncharacterized protein</fullName>
    </submittedName>
</protein>
<keyword evidence="1" id="KW-0472">Membrane</keyword>
<dbReference type="EMBL" id="LT629690">
    <property type="protein sequence ID" value="SDF58123.1"/>
    <property type="molecule type" value="Genomic_DNA"/>
</dbReference>
<dbReference type="AlphaFoldDB" id="A0A1G7M8N6"/>
<evidence type="ECO:0000313" key="3">
    <source>
        <dbReference type="Proteomes" id="UP000182427"/>
    </source>
</evidence>
<dbReference type="InterPro" id="IPR014717">
    <property type="entry name" value="Transl_elong_EF1B/ribsomal_bS6"/>
</dbReference>
<evidence type="ECO:0000313" key="2">
    <source>
        <dbReference type="EMBL" id="SDF58123.1"/>
    </source>
</evidence>
<evidence type="ECO:0000256" key="1">
    <source>
        <dbReference type="SAM" id="Phobius"/>
    </source>
</evidence>
<keyword evidence="3" id="KW-1185">Reference proteome</keyword>
<dbReference type="Proteomes" id="UP000182427">
    <property type="component" value="Chromosome I"/>
</dbReference>
<feature type="transmembrane region" description="Helical" evidence="1">
    <location>
        <begin position="29"/>
        <end position="48"/>
    </location>
</feature>
<organism evidence="2 3">
    <name type="scientific">Terriglobus roseus</name>
    <dbReference type="NCBI Taxonomy" id="392734"/>
    <lineage>
        <taxon>Bacteria</taxon>
        <taxon>Pseudomonadati</taxon>
        <taxon>Acidobacteriota</taxon>
        <taxon>Terriglobia</taxon>
        <taxon>Terriglobales</taxon>
        <taxon>Acidobacteriaceae</taxon>
        <taxon>Terriglobus</taxon>
    </lineage>
</organism>
<accession>A0A1G7M8N6</accession>
<dbReference type="RefSeq" id="WP_083345631.1">
    <property type="nucleotide sequence ID" value="NZ_LT629690.1"/>
</dbReference>
<proteinExistence type="predicted"/>
<gene>
    <name evidence="2" type="ORF">SAMN05444167_2737</name>
</gene>
<keyword evidence="1" id="KW-1133">Transmembrane helix</keyword>
<dbReference type="Gene3D" id="3.30.70.60">
    <property type="match status" value="1"/>
</dbReference>
<reference evidence="2 3" key="1">
    <citation type="submission" date="2016-10" db="EMBL/GenBank/DDBJ databases">
        <authorList>
            <person name="de Groot N.N."/>
        </authorList>
    </citation>
    <scope>NUCLEOTIDE SEQUENCE [LARGE SCALE GENOMIC DNA]</scope>
    <source>
        <strain evidence="2 3">GAS232</strain>
    </source>
</reference>
<name>A0A1G7M8N6_9BACT</name>